<reference evidence="3" key="1">
    <citation type="journal article" date="2016" name="Proc. Natl. Acad. Sci. U.S.A.">
        <title>Chromosome-level assembly of Arabidopsis thaliana Ler reveals the extent of translocation and inversion polymorphisms.</title>
        <authorList>
            <person name="Zapata L."/>
            <person name="Ding J."/>
            <person name="Willing E.M."/>
            <person name="Hartwig B."/>
            <person name="Bezdan D."/>
            <person name="Jiao W.B."/>
            <person name="Patel V."/>
            <person name="Velikkakam James G."/>
            <person name="Koornneef M."/>
            <person name="Ossowski S."/>
            <person name="Schneeberger K."/>
        </authorList>
    </citation>
    <scope>NUCLEOTIDE SEQUENCE [LARGE SCALE GENOMIC DNA]</scope>
    <source>
        <strain evidence="3">cv. Landsberg erecta</strain>
    </source>
</reference>
<sequence>MKFGLTIWLNCYTDGEYTIVSTILKELAFRVLAILLLYFNLGVKDYITAHHHEPARRAAGWAGMIFTSFSALDAALRAKHKKLRLFDEISIVSIYVALWAMLFSMFQQISILFMCICGVSAFMGLFNYIHRRSVGVLNEPPKPKEAMTSLLNAMKNEQESTQSLLAAAMILAVTEPENPSTLTLVNALKERYVTAPSI</sequence>
<dbReference type="Proteomes" id="UP000078284">
    <property type="component" value="Chromosome 2"/>
</dbReference>
<keyword evidence="1" id="KW-0472">Membrane</keyword>
<name>A0A178VY24_ARATH</name>
<feature type="transmembrane region" description="Helical" evidence="1">
    <location>
        <begin position="85"/>
        <end position="103"/>
    </location>
</feature>
<keyword evidence="1" id="KW-1133">Transmembrane helix</keyword>
<evidence type="ECO:0000313" key="2">
    <source>
        <dbReference type="EMBL" id="OAP11210.1"/>
    </source>
</evidence>
<evidence type="ECO:0000256" key="1">
    <source>
        <dbReference type="SAM" id="Phobius"/>
    </source>
</evidence>
<dbReference type="AlphaFoldDB" id="A0A178VY24"/>
<accession>A0A178VY24</accession>
<organism evidence="2 3">
    <name type="scientific">Arabidopsis thaliana</name>
    <name type="common">Mouse-ear cress</name>
    <dbReference type="NCBI Taxonomy" id="3702"/>
    <lineage>
        <taxon>Eukaryota</taxon>
        <taxon>Viridiplantae</taxon>
        <taxon>Streptophyta</taxon>
        <taxon>Embryophyta</taxon>
        <taxon>Tracheophyta</taxon>
        <taxon>Spermatophyta</taxon>
        <taxon>Magnoliopsida</taxon>
        <taxon>eudicotyledons</taxon>
        <taxon>Gunneridae</taxon>
        <taxon>Pentapetalae</taxon>
        <taxon>rosids</taxon>
        <taxon>malvids</taxon>
        <taxon>Brassicales</taxon>
        <taxon>Brassicaceae</taxon>
        <taxon>Camelineae</taxon>
        <taxon>Arabidopsis</taxon>
    </lineage>
</organism>
<feature type="transmembrane region" description="Helical" evidence="1">
    <location>
        <begin position="109"/>
        <end position="129"/>
    </location>
</feature>
<dbReference type="ExpressionAtlas" id="A0A178VY24">
    <property type="expression patterns" value="baseline and differential"/>
</dbReference>
<protein>
    <submittedName>
        <fullName evidence="2">Uncharacterized protein</fullName>
    </submittedName>
</protein>
<comment type="caution">
    <text evidence="2">The sequence shown here is derived from an EMBL/GenBank/DDBJ whole genome shotgun (WGS) entry which is preliminary data.</text>
</comment>
<dbReference type="EMBL" id="LUHQ01000002">
    <property type="protein sequence ID" value="OAP11210.1"/>
    <property type="molecule type" value="Genomic_DNA"/>
</dbReference>
<keyword evidence="1" id="KW-0812">Transmembrane</keyword>
<proteinExistence type="predicted"/>
<evidence type="ECO:0000313" key="3">
    <source>
        <dbReference type="Proteomes" id="UP000078284"/>
    </source>
</evidence>
<gene>
    <name evidence="2" type="ordered locus">AXX17_At2g01770</name>
</gene>
<feature type="transmembrane region" description="Helical" evidence="1">
    <location>
        <begin position="59"/>
        <end position="78"/>
    </location>
</feature>
<feature type="transmembrane region" description="Helical" evidence="1">
    <location>
        <begin position="27"/>
        <end position="47"/>
    </location>
</feature>